<dbReference type="InterPro" id="IPR044985">
    <property type="entry name" value="YceD_plant"/>
</dbReference>
<reference evidence="1 2" key="1">
    <citation type="submission" date="2024-11" db="EMBL/GenBank/DDBJ databases">
        <title>Chromosome-level genome assembly of Eucalyptus globulus Labill. provides insights into its genome evolution.</title>
        <authorList>
            <person name="Li X."/>
        </authorList>
    </citation>
    <scope>NUCLEOTIDE SEQUENCE [LARGE SCALE GENOMIC DNA]</scope>
    <source>
        <strain evidence="1">CL2024</strain>
        <tissue evidence="1">Fresh tender leaves</tissue>
    </source>
</reference>
<proteinExistence type="predicted"/>
<sequence>MARQVNHHQNPQELKLPFSFLFLLLKSHFQIHALLNMPSSLKVIETRIVKKDHGKRSWGDIRLPSLNLYLTLAGKWRPPVRKRWNVEASISRRSQKAPRRLITIGTSDSRWHGKWTSDYILSLRDLRLLDLIEDEQKDAKVLVNLSVEKHASFGLSIFGRITTSFTRKCSNCSSPYCREINTSFNVWVLTSNRVSHATELPEIGGDDPSVIYVKPGYEAHLDQLIQDTLRLTTSVKDTCSELCEKSEPTLQYIGGPKAASVDKRWCRLLELKNKNR</sequence>
<dbReference type="InterPro" id="IPR003772">
    <property type="entry name" value="YceD"/>
</dbReference>
<evidence type="ECO:0000313" key="2">
    <source>
        <dbReference type="Proteomes" id="UP001634007"/>
    </source>
</evidence>
<gene>
    <name evidence="1" type="ORF">ACJRO7_003782</name>
</gene>
<keyword evidence="2" id="KW-1185">Reference proteome</keyword>
<organism evidence="1 2">
    <name type="scientific">Eucalyptus globulus</name>
    <name type="common">Tasmanian blue gum</name>
    <dbReference type="NCBI Taxonomy" id="34317"/>
    <lineage>
        <taxon>Eukaryota</taxon>
        <taxon>Viridiplantae</taxon>
        <taxon>Streptophyta</taxon>
        <taxon>Embryophyta</taxon>
        <taxon>Tracheophyta</taxon>
        <taxon>Spermatophyta</taxon>
        <taxon>Magnoliopsida</taxon>
        <taxon>eudicotyledons</taxon>
        <taxon>Gunneridae</taxon>
        <taxon>Pentapetalae</taxon>
        <taxon>rosids</taxon>
        <taxon>malvids</taxon>
        <taxon>Myrtales</taxon>
        <taxon>Myrtaceae</taxon>
        <taxon>Myrtoideae</taxon>
        <taxon>Eucalypteae</taxon>
        <taxon>Eucalyptus</taxon>
    </lineage>
</organism>
<dbReference type="PANTHER" id="PTHR37734:SF1">
    <property type="entry name" value="LARGE RIBOSOMAL RNA SUBUNIT ACCUMULATION PROTEIN YCED HOMOLOG 2, CHLOROPLASTIC"/>
    <property type="match status" value="1"/>
</dbReference>
<evidence type="ECO:0000313" key="1">
    <source>
        <dbReference type="EMBL" id="KAL3718721.1"/>
    </source>
</evidence>
<protein>
    <submittedName>
        <fullName evidence="1">Uncharacterized protein</fullName>
    </submittedName>
</protein>
<dbReference type="EMBL" id="JBJKBG010000010">
    <property type="protein sequence ID" value="KAL3718721.1"/>
    <property type="molecule type" value="Genomic_DNA"/>
</dbReference>
<name>A0ABD3IY99_EUCGL</name>
<dbReference type="Pfam" id="PF02620">
    <property type="entry name" value="YceD"/>
    <property type="match status" value="1"/>
</dbReference>
<comment type="caution">
    <text evidence="1">The sequence shown here is derived from an EMBL/GenBank/DDBJ whole genome shotgun (WGS) entry which is preliminary data.</text>
</comment>
<dbReference type="AlphaFoldDB" id="A0ABD3IY99"/>
<dbReference type="PANTHER" id="PTHR37734">
    <property type="entry name" value="LARGE RIBOSOMAL RNA SUBUNIT ACCUMULATION PROTEIN YCED HOMOLOG 2, CHLOROPLASTIC"/>
    <property type="match status" value="1"/>
</dbReference>
<accession>A0ABD3IY99</accession>
<dbReference type="Proteomes" id="UP001634007">
    <property type="component" value="Unassembled WGS sequence"/>
</dbReference>